<keyword evidence="3 6" id="KW-0547">Nucleotide-binding</keyword>
<dbReference type="GO" id="GO:0005525">
    <property type="term" value="F:GTP binding"/>
    <property type="evidence" value="ECO:0007669"/>
    <property type="project" value="UniProtKB-KW"/>
</dbReference>
<evidence type="ECO:0000313" key="8">
    <source>
        <dbReference type="EMBL" id="KAL3811007.1"/>
    </source>
</evidence>
<gene>
    <name evidence="8" type="ORF">ACHAXA_002284</name>
</gene>
<reference evidence="8 9" key="1">
    <citation type="submission" date="2024-10" db="EMBL/GenBank/DDBJ databases">
        <title>Updated reference genomes for cyclostephanoid diatoms.</title>
        <authorList>
            <person name="Roberts W.R."/>
            <person name="Alverson A.J."/>
        </authorList>
    </citation>
    <scope>NUCLEOTIDE SEQUENCE [LARGE SCALE GENOMIC DNA]</scope>
    <source>
        <strain evidence="8 9">AJA228-03</strain>
    </source>
</reference>
<evidence type="ECO:0000256" key="1">
    <source>
        <dbReference type="ARBA" id="ARBA00005290"/>
    </source>
</evidence>
<dbReference type="EMBL" id="JALLPB020000287">
    <property type="protein sequence ID" value="KAL3811007.1"/>
    <property type="molecule type" value="Genomic_DNA"/>
</dbReference>
<dbReference type="CDD" id="cd17872">
    <property type="entry name" value="GPN3"/>
    <property type="match status" value="1"/>
</dbReference>
<dbReference type="SUPFAM" id="SSF52540">
    <property type="entry name" value="P-loop containing nucleoside triphosphate hydrolases"/>
    <property type="match status" value="1"/>
</dbReference>
<keyword evidence="4 6" id="KW-0378">Hydrolase</keyword>
<dbReference type="Pfam" id="PF03029">
    <property type="entry name" value="ATP_bind_1"/>
    <property type="match status" value="1"/>
</dbReference>
<accession>A0ABD3RDD5</accession>
<dbReference type="InterPro" id="IPR004130">
    <property type="entry name" value="Gpn"/>
</dbReference>
<evidence type="ECO:0000256" key="3">
    <source>
        <dbReference type="ARBA" id="ARBA00022741"/>
    </source>
</evidence>
<name>A0ABD3RDD5_9STRA</name>
<dbReference type="InterPro" id="IPR030228">
    <property type="entry name" value="Gpn3"/>
</dbReference>
<evidence type="ECO:0000313" key="9">
    <source>
        <dbReference type="Proteomes" id="UP001530377"/>
    </source>
</evidence>
<comment type="caution">
    <text evidence="8">The sequence shown here is derived from an EMBL/GenBank/DDBJ whole genome shotgun (WGS) entry which is preliminary data.</text>
</comment>
<evidence type="ECO:0000256" key="5">
    <source>
        <dbReference type="ARBA" id="ARBA00023134"/>
    </source>
</evidence>
<dbReference type="PANTHER" id="PTHR21231:SF7">
    <property type="entry name" value="GPN-LOOP GTPASE 3"/>
    <property type="match status" value="1"/>
</dbReference>
<evidence type="ECO:0000256" key="2">
    <source>
        <dbReference type="ARBA" id="ARBA00014587"/>
    </source>
</evidence>
<evidence type="ECO:0000256" key="4">
    <source>
        <dbReference type="ARBA" id="ARBA00022801"/>
    </source>
</evidence>
<sequence>MGRCVIQLVTGPAGSGKSTYCHIMQEHGLAMGPKHRRRIHVANLDPAAEHFRYDVSFDVRDLISVDDVMEELRLGPNGSLVYCMEYLLQNMDWLEENLDNYDDDEYLIVDCPGQIELYTHIPVMNKIIDQLRMWGYDHRMVSVFVVDATFVTEPAKFISGSLLALSAMISMQLPHVNVLSKCDLVEEASMDRVLEMESALQLWDVLGGGNRSSSDFESIPSPSPFRNHFQPPASRENIDASSLPSSSSSSSSSSSPSAKYNTQQQRAASLRRIREGRWNRLTEAICSLLDDYSMVGFIPLNINDEDSISHVLATVDHAIQYGEDLEVRGADYDDDVGGDVE</sequence>
<comment type="similarity">
    <text evidence="1 6">Belongs to the GPN-loop GTPase family.</text>
</comment>
<organism evidence="8 9">
    <name type="scientific">Cyclostephanos tholiformis</name>
    <dbReference type="NCBI Taxonomy" id="382380"/>
    <lineage>
        <taxon>Eukaryota</taxon>
        <taxon>Sar</taxon>
        <taxon>Stramenopiles</taxon>
        <taxon>Ochrophyta</taxon>
        <taxon>Bacillariophyta</taxon>
        <taxon>Coscinodiscophyceae</taxon>
        <taxon>Thalassiosirophycidae</taxon>
        <taxon>Stephanodiscales</taxon>
        <taxon>Stephanodiscaceae</taxon>
        <taxon>Cyclostephanos</taxon>
    </lineage>
</organism>
<dbReference type="Proteomes" id="UP001530377">
    <property type="component" value="Unassembled WGS sequence"/>
</dbReference>
<dbReference type="InterPro" id="IPR027417">
    <property type="entry name" value="P-loop_NTPase"/>
</dbReference>
<dbReference type="GO" id="GO:0016787">
    <property type="term" value="F:hydrolase activity"/>
    <property type="evidence" value="ECO:0007669"/>
    <property type="project" value="UniProtKB-KW"/>
</dbReference>
<keyword evidence="9" id="KW-1185">Reference proteome</keyword>
<proteinExistence type="inferred from homology"/>
<comment type="subunit">
    <text evidence="6">Binds to RNA polymerase II (RNAPII).</text>
</comment>
<feature type="compositionally biased region" description="Low complexity" evidence="7">
    <location>
        <begin position="241"/>
        <end position="257"/>
    </location>
</feature>
<dbReference type="AlphaFoldDB" id="A0ABD3RDD5"/>
<dbReference type="PANTHER" id="PTHR21231">
    <property type="entry name" value="XPA-BINDING PROTEIN 1-RELATED"/>
    <property type="match status" value="1"/>
</dbReference>
<keyword evidence="5 6" id="KW-0342">GTP-binding</keyword>
<evidence type="ECO:0000256" key="6">
    <source>
        <dbReference type="RuleBase" id="RU365059"/>
    </source>
</evidence>
<dbReference type="Gene3D" id="3.40.50.300">
    <property type="entry name" value="P-loop containing nucleotide triphosphate hydrolases"/>
    <property type="match status" value="1"/>
</dbReference>
<protein>
    <recommendedName>
        <fullName evidence="2 6">GPN-loop GTPase 3</fullName>
    </recommendedName>
</protein>
<feature type="region of interest" description="Disordered" evidence="7">
    <location>
        <begin position="214"/>
        <end position="266"/>
    </location>
</feature>
<evidence type="ECO:0000256" key="7">
    <source>
        <dbReference type="SAM" id="MobiDB-lite"/>
    </source>
</evidence>
<comment type="function">
    <text evidence="6">Small GTPase required for proper nuclear import of RNA polymerase II and III (RNAPII and RNAPIII). May act at an RNAP assembly step prior to nuclear import.</text>
</comment>